<dbReference type="InterPro" id="IPR001543">
    <property type="entry name" value="FliN-like_C"/>
</dbReference>
<evidence type="ECO:0000313" key="3">
    <source>
        <dbReference type="Proteomes" id="UP000619761"/>
    </source>
</evidence>
<organism evidence="2 3">
    <name type="scientific">Cellvibrio zantedeschiae</name>
    <dbReference type="NCBI Taxonomy" id="1237077"/>
    <lineage>
        <taxon>Bacteria</taxon>
        <taxon>Pseudomonadati</taxon>
        <taxon>Pseudomonadota</taxon>
        <taxon>Gammaproteobacteria</taxon>
        <taxon>Cellvibrionales</taxon>
        <taxon>Cellvibrionaceae</taxon>
        <taxon>Cellvibrio</taxon>
    </lineage>
</organism>
<feature type="domain" description="Flagellar motor switch protein FliN-like C-terminal" evidence="1">
    <location>
        <begin position="193"/>
        <end position="248"/>
    </location>
</feature>
<protein>
    <recommendedName>
        <fullName evidence="1">Flagellar motor switch protein FliN-like C-terminal domain-containing protein</fullName>
    </recommendedName>
</protein>
<gene>
    <name evidence="2" type="ORF">GCM10011613_32430</name>
</gene>
<dbReference type="Pfam" id="PF01052">
    <property type="entry name" value="FliMN_C"/>
    <property type="match status" value="1"/>
</dbReference>
<dbReference type="RefSeq" id="WP_189420484.1">
    <property type="nucleotide sequence ID" value="NZ_BMYZ01000003.1"/>
</dbReference>
<dbReference type="EMBL" id="BMYZ01000003">
    <property type="protein sequence ID" value="GGY84882.1"/>
    <property type="molecule type" value="Genomic_DNA"/>
</dbReference>
<name>A0ABQ3B9K0_9GAMM</name>
<dbReference type="Proteomes" id="UP000619761">
    <property type="component" value="Unassembled WGS sequence"/>
</dbReference>
<proteinExistence type="predicted"/>
<keyword evidence="3" id="KW-1185">Reference proteome</keyword>
<comment type="caution">
    <text evidence="2">The sequence shown here is derived from an EMBL/GenBank/DDBJ whole genome shotgun (WGS) entry which is preliminary data.</text>
</comment>
<sequence length="254" mass="28560">MIFWINYTTAHDLNNMLPLALLNQDALSDLELYLTNNVKNWMSDWCFSQIIPRVSITSCEKIDFDACTGINICKKNSRFFFTVEDKNMNWRKIIFSNANTLDGSAIKKLTQAATTDLFAELFGSHEISNLSSLSFPKHIKTYMRVTVSFEEAGSLNFFCPHWMWSHQAKKVQLKALNKKIKRDHFIASSIASLSVSLQGGNVSVEDLKNAGVGTIIKLQSPVENKFSISIGSKKIASVALGKLDIHKAFITLKE</sequence>
<evidence type="ECO:0000259" key="1">
    <source>
        <dbReference type="Pfam" id="PF01052"/>
    </source>
</evidence>
<evidence type="ECO:0000313" key="2">
    <source>
        <dbReference type="EMBL" id="GGY84882.1"/>
    </source>
</evidence>
<reference evidence="3" key="1">
    <citation type="journal article" date="2019" name="Int. J. Syst. Evol. Microbiol.">
        <title>The Global Catalogue of Microorganisms (GCM) 10K type strain sequencing project: providing services to taxonomists for standard genome sequencing and annotation.</title>
        <authorList>
            <consortium name="The Broad Institute Genomics Platform"/>
            <consortium name="The Broad Institute Genome Sequencing Center for Infectious Disease"/>
            <person name="Wu L."/>
            <person name="Ma J."/>
        </authorList>
    </citation>
    <scope>NUCLEOTIDE SEQUENCE [LARGE SCALE GENOMIC DNA]</scope>
    <source>
        <strain evidence="3">KCTC 32239</strain>
    </source>
</reference>
<accession>A0ABQ3B9K0</accession>